<keyword evidence="5" id="KW-0067">ATP-binding</keyword>
<evidence type="ECO:0000259" key="9">
    <source>
        <dbReference type="PROSITE" id="PS50893"/>
    </source>
</evidence>
<feature type="transmembrane region" description="Helical" evidence="8">
    <location>
        <begin position="1053"/>
        <end position="1073"/>
    </location>
</feature>
<dbReference type="InterPro" id="IPR027417">
    <property type="entry name" value="P-loop_NTPase"/>
</dbReference>
<feature type="transmembrane region" description="Helical" evidence="8">
    <location>
        <begin position="168"/>
        <end position="185"/>
    </location>
</feature>
<feature type="transmembrane region" description="Helical" evidence="8">
    <location>
        <begin position="967"/>
        <end position="987"/>
    </location>
</feature>
<feature type="transmembrane region" description="Helical" evidence="8">
    <location>
        <begin position="374"/>
        <end position="398"/>
    </location>
</feature>
<dbReference type="Gene3D" id="3.40.50.300">
    <property type="entry name" value="P-loop containing nucleotide triphosphate hydrolases"/>
    <property type="match status" value="2"/>
</dbReference>
<evidence type="ECO:0000256" key="8">
    <source>
        <dbReference type="SAM" id="Phobius"/>
    </source>
</evidence>
<gene>
    <name evidence="11" type="ORF">CINCED_3A020730</name>
</gene>
<dbReference type="EMBL" id="CABPRJ010000955">
    <property type="protein sequence ID" value="VVC32366.1"/>
    <property type="molecule type" value="Genomic_DNA"/>
</dbReference>
<feature type="domain" description="ABC transmembrane type-1" evidence="10">
    <location>
        <begin position="168"/>
        <end position="414"/>
    </location>
</feature>
<keyword evidence="3 8" id="KW-0812">Transmembrane</keyword>
<dbReference type="Pfam" id="PF00005">
    <property type="entry name" value="ABC_tran"/>
    <property type="match status" value="2"/>
</dbReference>
<evidence type="ECO:0000256" key="6">
    <source>
        <dbReference type="ARBA" id="ARBA00022989"/>
    </source>
</evidence>
<keyword evidence="4" id="KW-0547">Nucleotide-binding</keyword>
<dbReference type="InterPro" id="IPR044726">
    <property type="entry name" value="ABCC_6TM_D2"/>
</dbReference>
<proteinExistence type="predicted"/>
<evidence type="ECO:0000256" key="7">
    <source>
        <dbReference type="ARBA" id="ARBA00023136"/>
    </source>
</evidence>
<feature type="domain" description="ABC transporter" evidence="9">
    <location>
        <begin position="1149"/>
        <end position="1380"/>
    </location>
</feature>
<dbReference type="Gene3D" id="1.20.1560.10">
    <property type="entry name" value="ABC transporter type 1, transmembrane domain"/>
    <property type="match status" value="2"/>
</dbReference>
<keyword evidence="12" id="KW-1185">Reference proteome</keyword>
<evidence type="ECO:0000256" key="1">
    <source>
        <dbReference type="ARBA" id="ARBA00004141"/>
    </source>
</evidence>
<reference evidence="11 12" key="1">
    <citation type="submission" date="2019-08" db="EMBL/GenBank/DDBJ databases">
        <authorList>
            <person name="Alioto T."/>
            <person name="Alioto T."/>
            <person name="Gomez Garrido J."/>
        </authorList>
    </citation>
    <scope>NUCLEOTIDE SEQUENCE [LARGE SCALE GENOMIC DNA]</scope>
</reference>
<dbReference type="GO" id="GO:0016887">
    <property type="term" value="F:ATP hydrolysis activity"/>
    <property type="evidence" value="ECO:0007669"/>
    <property type="project" value="InterPro"/>
</dbReference>
<feature type="transmembrane region" description="Helical" evidence="8">
    <location>
        <begin position="801"/>
        <end position="822"/>
    </location>
</feature>
<feature type="domain" description="ABC transporter" evidence="9">
    <location>
        <begin position="501"/>
        <end position="724"/>
    </location>
</feature>
<dbReference type="InterPro" id="IPR036640">
    <property type="entry name" value="ABC1_TM_sf"/>
</dbReference>
<keyword evidence="2" id="KW-0813">Transport</keyword>
<dbReference type="Proteomes" id="UP000325440">
    <property type="component" value="Unassembled WGS sequence"/>
</dbReference>
<dbReference type="PROSITE" id="PS00211">
    <property type="entry name" value="ABC_TRANSPORTER_1"/>
    <property type="match status" value="2"/>
</dbReference>
<dbReference type="InterPro" id="IPR003593">
    <property type="entry name" value="AAA+_ATPase"/>
</dbReference>
<evidence type="ECO:0000313" key="11">
    <source>
        <dbReference type="EMBL" id="VVC32366.1"/>
    </source>
</evidence>
<accession>A0A5E4MLV3</accession>
<sequence length="1420" mass="160427">MNCDCRPMTPGSHENIYRYTPYCSNTMVYTFVVSGNYSFVHLGETYDTLITMYSSISDVDKIKRARNPRESANIIEILTFSWMLNLLKTARKRDLNENDLYATLNNHKSSLLGNELEKKWKNELINAKNANREPSLLRVLFQMFAGQILIIALVQILIDVVLRFTRPILFGGFLMYFTPVGINNVDKKHAYMYALGLVMNLMLCIILNRYVMSELSHCGMKIQVACSSKIYRKALRLSKLSLEDSTAGLAINLLSNDLNRFEEGLRCVNYVWLCPFTSIAIIYYMWLEIGVSCLFGVCVVLMTIPFQAWLGKKMVEFRLKIAQRTDQRVRLMNEIISGIHVIKMYTWEKTFTLFVQYARKMEIGELKKNTYMKIILQSLKICYIRYALFLSIMAYLLLGNKIDTKKMYITIVYFDVLKTMVVSYFPKSITAISEMLSTIERIQNFLLYDEKCKQETLFLKPTAENVSCNNENVLFGEVISYSCNSDGRQFTEQSNADICSIVVSNATAKCSLNQPENCLNDIELTIESGHLVAIIGPVGSGKSSLIQVILGELPLSKGSVSVHGVVSYASQEPWLFNGSVRQNIIFSSPIDESRYSKVIQVCALETDLTQLPYGDRTFVGDRGVSLSGGQRARINLARAVYKQADIYLLDDPLSAVDTSVGKHLFDKCINGYLREKTRILITHQTQYLKNVDKIVVMENSNITGEGSLQELQTNSLDLLKSLGCMEETPIINDQDTLSKNEAESNYSHPLHVLSLTATDNNNKSTGINKERVEMTEQQSSGNALENNYSAYISAGGSVCQILFLIFICILTEILGTGGDWWISYWMILEDNVFSNVTNVSGTIINNTLIDNDPFKISLLWPISHQSCVIIYNILIISFLVVIIIRTIILRSFFTRTSINLHNKMFNAIIRATMFFFNTNSSGRILNRFANDMGTIDESLTRPILDTVSNGLCFIAIIFVIGQSNIYFYIPVFFTTILSYYTMVYYLSTSRSINILERVSRSPIYGHMDTSFRGLITIRAFEAEDILIKEFDDRQDLHSSAAFVLIYSRNAFSLVINLISLTYFSILTFSFLVIDHDNTYGGNVGLVITQAINLMNMLQLGILQTTEIDNFMLSVERVLEYANLPQESALESTPDKQPPDEWPSEGQIVFKKFCLRYSPDTPYVLKNVNIKIQPMEKIGIVGRTGAGKSSLISALFRLALNEGSIIIDGVEIHDLGLHDLRSKLSIIPQEPILFSGTMRTNLDPFNEYPDHILWNALDEVQLKDIVEDLPGGLNAKISESGANFSVGQKQLVCLARGILRSNRILILDEATANIDSKTGALIQNTIKHKFRLCTILTIAHRLDTVMDSDKVLVMDRGTMVEFDHPYCLLKNKNGFFCKMVDQTGEVTALLLRTMAKESYKTLNGTTELPSKMIVSGLDDYS</sequence>
<evidence type="ECO:0000313" key="12">
    <source>
        <dbReference type="Proteomes" id="UP000325440"/>
    </source>
</evidence>
<evidence type="ECO:0000259" key="10">
    <source>
        <dbReference type="PROSITE" id="PS50929"/>
    </source>
</evidence>
<dbReference type="Pfam" id="PF00664">
    <property type="entry name" value="ABC_membrane"/>
    <property type="match status" value="2"/>
</dbReference>
<feature type="domain" description="ABC transmembrane type-1" evidence="10">
    <location>
        <begin position="802"/>
        <end position="1109"/>
    </location>
</feature>
<dbReference type="FunFam" id="1.20.1560.10:FF:000014">
    <property type="entry name" value="Multidrug resistance-associated protein member 4"/>
    <property type="match status" value="1"/>
</dbReference>
<dbReference type="CDD" id="cd03250">
    <property type="entry name" value="ABCC_MRP_domain1"/>
    <property type="match status" value="1"/>
</dbReference>
<dbReference type="PANTHER" id="PTHR24223:SF324">
    <property type="entry name" value="LD17001P"/>
    <property type="match status" value="1"/>
</dbReference>
<organism evidence="11 12">
    <name type="scientific">Cinara cedri</name>
    <dbReference type="NCBI Taxonomy" id="506608"/>
    <lineage>
        <taxon>Eukaryota</taxon>
        <taxon>Metazoa</taxon>
        <taxon>Ecdysozoa</taxon>
        <taxon>Arthropoda</taxon>
        <taxon>Hexapoda</taxon>
        <taxon>Insecta</taxon>
        <taxon>Pterygota</taxon>
        <taxon>Neoptera</taxon>
        <taxon>Paraneoptera</taxon>
        <taxon>Hemiptera</taxon>
        <taxon>Sternorrhyncha</taxon>
        <taxon>Aphidomorpha</taxon>
        <taxon>Aphidoidea</taxon>
        <taxon>Aphididae</taxon>
        <taxon>Lachninae</taxon>
        <taxon>Cinara</taxon>
    </lineage>
</organism>
<dbReference type="FunFam" id="3.40.50.300:FF:000163">
    <property type="entry name" value="Multidrug resistance-associated protein member 4"/>
    <property type="match status" value="1"/>
</dbReference>
<feature type="transmembrane region" description="Helical" evidence="8">
    <location>
        <begin position="191"/>
        <end position="211"/>
    </location>
</feature>
<feature type="transmembrane region" description="Helical" evidence="8">
    <location>
        <begin position="942"/>
        <end position="961"/>
    </location>
</feature>
<evidence type="ECO:0000256" key="2">
    <source>
        <dbReference type="ARBA" id="ARBA00022448"/>
    </source>
</evidence>
<dbReference type="CDD" id="cd18579">
    <property type="entry name" value="ABC_6TM_ABCC_D1"/>
    <property type="match status" value="1"/>
</dbReference>
<dbReference type="GO" id="GO:0016020">
    <property type="term" value="C:membrane"/>
    <property type="evidence" value="ECO:0007669"/>
    <property type="project" value="UniProtKB-SubCell"/>
</dbReference>
<dbReference type="InterPro" id="IPR017871">
    <property type="entry name" value="ABC_transporter-like_CS"/>
</dbReference>
<evidence type="ECO:0000256" key="5">
    <source>
        <dbReference type="ARBA" id="ARBA00022840"/>
    </source>
</evidence>
<dbReference type="FunFam" id="3.40.50.300:FF:000482">
    <property type="entry name" value="Multidrug resistance-associated protein member 4"/>
    <property type="match status" value="1"/>
</dbReference>
<dbReference type="GO" id="GO:0005524">
    <property type="term" value="F:ATP binding"/>
    <property type="evidence" value="ECO:0007669"/>
    <property type="project" value="UniProtKB-KW"/>
</dbReference>
<dbReference type="CDD" id="cd03244">
    <property type="entry name" value="ABCC_MRP_domain2"/>
    <property type="match status" value="1"/>
</dbReference>
<protein>
    <submittedName>
        <fullName evidence="11">ABC transporter type 1, transmembrane domain,AAA+ ATPase domain,P-loop containing nucleoside</fullName>
    </submittedName>
</protein>
<dbReference type="OrthoDB" id="6500128at2759"/>
<comment type="subcellular location">
    <subcellularLocation>
        <location evidence="1">Membrane</location>
        <topology evidence="1">Multi-pass membrane protein</topology>
    </subcellularLocation>
</comment>
<dbReference type="InterPro" id="IPR044746">
    <property type="entry name" value="ABCC_6TM_D1"/>
</dbReference>
<dbReference type="SUPFAM" id="SSF52540">
    <property type="entry name" value="P-loop containing nucleoside triphosphate hydrolases"/>
    <property type="match status" value="2"/>
</dbReference>
<keyword evidence="6 8" id="KW-1133">Transmembrane helix</keyword>
<feature type="transmembrane region" description="Helical" evidence="8">
    <location>
        <begin position="139"/>
        <end position="161"/>
    </location>
</feature>
<feature type="transmembrane region" description="Helical" evidence="8">
    <location>
        <begin position="267"/>
        <end position="286"/>
    </location>
</feature>
<dbReference type="FunFam" id="1.20.1560.10:FF:000026">
    <property type="entry name" value="Multidrug resistance-associated protein lethal(2)03659"/>
    <property type="match status" value="1"/>
</dbReference>
<dbReference type="InterPro" id="IPR011527">
    <property type="entry name" value="ABC1_TM_dom"/>
</dbReference>
<dbReference type="InterPro" id="IPR050173">
    <property type="entry name" value="ABC_transporter_C-like"/>
</dbReference>
<evidence type="ECO:0000256" key="3">
    <source>
        <dbReference type="ARBA" id="ARBA00022692"/>
    </source>
</evidence>
<evidence type="ECO:0000256" key="4">
    <source>
        <dbReference type="ARBA" id="ARBA00022741"/>
    </source>
</evidence>
<name>A0A5E4MLV3_9HEMI</name>
<dbReference type="InterPro" id="IPR003439">
    <property type="entry name" value="ABC_transporter-like_ATP-bd"/>
</dbReference>
<dbReference type="SMART" id="SM00382">
    <property type="entry name" value="AAA"/>
    <property type="match status" value="2"/>
</dbReference>
<keyword evidence="7 8" id="KW-0472">Membrane</keyword>
<dbReference type="PROSITE" id="PS50893">
    <property type="entry name" value="ABC_TRANSPORTER_2"/>
    <property type="match status" value="2"/>
</dbReference>
<dbReference type="SUPFAM" id="SSF90123">
    <property type="entry name" value="ABC transporter transmembrane region"/>
    <property type="match status" value="2"/>
</dbReference>
<dbReference type="CDD" id="cd18580">
    <property type="entry name" value="ABC_6TM_ABCC_D2"/>
    <property type="match status" value="1"/>
</dbReference>
<feature type="transmembrane region" description="Helical" evidence="8">
    <location>
        <begin position="292"/>
        <end position="310"/>
    </location>
</feature>
<dbReference type="PROSITE" id="PS50929">
    <property type="entry name" value="ABC_TM1F"/>
    <property type="match status" value="2"/>
</dbReference>
<dbReference type="PANTHER" id="PTHR24223">
    <property type="entry name" value="ATP-BINDING CASSETTE SUB-FAMILY C"/>
    <property type="match status" value="1"/>
</dbReference>
<feature type="transmembrane region" description="Helical" evidence="8">
    <location>
        <begin position="868"/>
        <end position="888"/>
    </location>
</feature>
<dbReference type="GO" id="GO:0140359">
    <property type="term" value="F:ABC-type transporter activity"/>
    <property type="evidence" value="ECO:0007669"/>
    <property type="project" value="InterPro"/>
</dbReference>